<name>A0A0B1ZLD6_9SPHN</name>
<feature type="chain" id="PRO_5002065177" description="TonB-dependent receptor" evidence="14">
    <location>
        <begin position="38"/>
        <end position="753"/>
    </location>
</feature>
<dbReference type="STRING" id="1348853.LK12_11050"/>
<evidence type="ECO:0000256" key="6">
    <source>
        <dbReference type="ARBA" id="ARBA00023004"/>
    </source>
</evidence>
<dbReference type="Gene3D" id="2.40.170.20">
    <property type="entry name" value="TonB-dependent receptor, beta-barrel domain"/>
    <property type="match status" value="1"/>
</dbReference>
<evidence type="ECO:0000313" key="17">
    <source>
        <dbReference type="EMBL" id="KHK91386.1"/>
    </source>
</evidence>
<evidence type="ECO:0000259" key="15">
    <source>
        <dbReference type="Pfam" id="PF00593"/>
    </source>
</evidence>
<evidence type="ECO:0000256" key="1">
    <source>
        <dbReference type="ARBA" id="ARBA00004571"/>
    </source>
</evidence>
<feature type="domain" description="TonB-dependent receptor-like beta-barrel" evidence="15">
    <location>
        <begin position="272"/>
        <end position="717"/>
    </location>
</feature>
<dbReference type="EMBL" id="JTDI01000003">
    <property type="protein sequence ID" value="KHK91386.1"/>
    <property type="molecule type" value="Genomic_DNA"/>
</dbReference>
<dbReference type="GO" id="GO:0009279">
    <property type="term" value="C:cell outer membrane"/>
    <property type="evidence" value="ECO:0007669"/>
    <property type="project" value="UniProtKB-SubCell"/>
</dbReference>
<dbReference type="GO" id="GO:0006826">
    <property type="term" value="P:iron ion transport"/>
    <property type="evidence" value="ECO:0007669"/>
    <property type="project" value="UniProtKB-KW"/>
</dbReference>
<dbReference type="CDD" id="cd01347">
    <property type="entry name" value="ligand_gated_channel"/>
    <property type="match status" value="1"/>
</dbReference>
<protein>
    <recommendedName>
        <fullName evidence="19">TonB-dependent receptor</fullName>
    </recommendedName>
</protein>
<gene>
    <name evidence="17" type="ORF">LK12_11050</name>
</gene>
<feature type="short sequence motif" description="TonB box" evidence="12">
    <location>
        <begin position="51"/>
        <end position="57"/>
    </location>
</feature>
<evidence type="ECO:0000256" key="10">
    <source>
        <dbReference type="ARBA" id="ARBA00023237"/>
    </source>
</evidence>
<dbReference type="PROSITE" id="PS52016">
    <property type="entry name" value="TONB_DEPENDENT_REC_3"/>
    <property type="match status" value="1"/>
</dbReference>
<proteinExistence type="inferred from homology"/>
<keyword evidence="6" id="KW-0408">Iron</keyword>
<dbReference type="InterPro" id="IPR012910">
    <property type="entry name" value="Plug_dom"/>
</dbReference>
<evidence type="ECO:0000256" key="8">
    <source>
        <dbReference type="ARBA" id="ARBA00023077"/>
    </source>
</evidence>
<evidence type="ECO:0000256" key="12">
    <source>
        <dbReference type="PROSITE-ProRule" id="PRU10143"/>
    </source>
</evidence>
<dbReference type="Pfam" id="PF07715">
    <property type="entry name" value="Plug"/>
    <property type="match status" value="1"/>
</dbReference>
<evidence type="ECO:0000256" key="11">
    <source>
        <dbReference type="PROSITE-ProRule" id="PRU01360"/>
    </source>
</evidence>
<evidence type="ECO:0000256" key="5">
    <source>
        <dbReference type="ARBA" id="ARBA00022692"/>
    </source>
</evidence>
<dbReference type="RefSeq" id="WP_039283449.1">
    <property type="nucleotide sequence ID" value="NZ_JTDI01000003.1"/>
</dbReference>
<evidence type="ECO:0008006" key="19">
    <source>
        <dbReference type="Google" id="ProtNLM"/>
    </source>
</evidence>
<organism evidence="17 18">
    <name type="scientific">Novosphingobium malaysiense</name>
    <dbReference type="NCBI Taxonomy" id="1348853"/>
    <lineage>
        <taxon>Bacteria</taxon>
        <taxon>Pseudomonadati</taxon>
        <taxon>Pseudomonadota</taxon>
        <taxon>Alphaproteobacteria</taxon>
        <taxon>Sphingomonadales</taxon>
        <taxon>Sphingomonadaceae</taxon>
        <taxon>Novosphingobium</taxon>
    </lineage>
</organism>
<keyword evidence="8 12" id="KW-0798">TonB box</keyword>
<evidence type="ECO:0000256" key="9">
    <source>
        <dbReference type="ARBA" id="ARBA00023136"/>
    </source>
</evidence>
<keyword evidence="18" id="KW-1185">Reference proteome</keyword>
<keyword evidence="7" id="KW-0406">Ion transport</keyword>
<evidence type="ECO:0000259" key="16">
    <source>
        <dbReference type="Pfam" id="PF07715"/>
    </source>
</evidence>
<comment type="subcellular location">
    <subcellularLocation>
        <location evidence="1 11">Cell outer membrane</location>
        <topology evidence="1 11">Multi-pass membrane protein</topology>
    </subcellularLocation>
</comment>
<dbReference type="PANTHER" id="PTHR32552">
    <property type="entry name" value="FERRICHROME IRON RECEPTOR-RELATED"/>
    <property type="match status" value="1"/>
</dbReference>
<dbReference type="Proteomes" id="UP000031057">
    <property type="component" value="Unassembled WGS sequence"/>
</dbReference>
<dbReference type="Pfam" id="PF00593">
    <property type="entry name" value="TonB_dep_Rec_b-barrel"/>
    <property type="match status" value="1"/>
</dbReference>
<dbReference type="SUPFAM" id="SSF56935">
    <property type="entry name" value="Porins"/>
    <property type="match status" value="1"/>
</dbReference>
<dbReference type="InterPro" id="IPR010916">
    <property type="entry name" value="TonB_box_CS"/>
</dbReference>
<evidence type="ECO:0000256" key="14">
    <source>
        <dbReference type="SAM" id="SignalP"/>
    </source>
</evidence>
<evidence type="ECO:0000256" key="3">
    <source>
        <dbReference type="ARBA" id="ARBA00022452"/>
    </source>
</evidence>
<dbReference type="PROSITE" id="PS00430">
    <property type="entry name" value="TONB_DEPENDENT_REC_1"/>
    <property type="match status" value="1"/>
</dbReference>
<evidence type="ECO:0000256" key="7">
    <source>
        <dbReference type="ARBA" id="ARBA00023065"/>
    </source>
</evidence>
<dbReference type="InterPro" id="IPR000531">
    <property type="entry name" value="Beta-barrel_TonB"/>
</dbReference>
<evidence type="ECO:0000256" key="13">
    <source>
        <dbReference type="RuleBase" id="RU003357"/>
    </source>
</evidence>
<dbReference type="AlphaFoldDB" id="A0A0B1ZLD6"/>
<keyword evidence="10 11" id="KW-0998">Cell outer membrane</keyword>
<accession>A0A0B1ZLD6</accession>
<evidence type="ECO:0000256" key="4">
    <source>
        <dbReference type="ARBA" id="ARBA00022496"/>
    </source>
</evidence>
<keyword evidence="14" id="KW-0732">Signal</keyword>
<comment type="similarity">
    <text evidence="11 13">Belongs to the TonB-dependent receptor family.</text>
</comment>
<sequence length="753" mass="81760">MENTGRSPRAAKTRRYYWLANSALAALGLAAVSPAYAQDAESEAAATGGNTIIVTAQRRAQSIQEVPVSVAAFSSETLETARVENVQDLQQIDPSLSISAQSGAVIPFIRGIGNLASQTPGNESSVPVYIDDAYYSRLFVPYLSFAGNIERVEVLKGPQGTLFGRNATGGLVHIVTKDPGQTTEFHAKVGYGSQQTLRGELYVATPLSETLAIDFSASGQKMGEGFGKNLFNGKRTYFRDFFNLRSKLVWEPSVNTKVRLSAMYVYDNSSIGTVGGGGVPGFTRGLPPGFTQPFDQPDGFWDVNVNFDTERHHRGYALTGRLDQALGFADFTSITFYRHSREPWTSEGDHTDARFLQYELAVKDRQFTQEFQLKSKEESAINWILGLYYMDAYAAYDPTDITGSSIEAGGLDVYTLIGKQWIDSKAAFGQVTVPLGSDDTHITGGLRYTIDKVRGRGITKITPTGGEQISAGPDYNDKAKFEKLTWRLSLDHNFTPDVLGYATYSRGYKSGVFNLLPLAAPAVPPEVVDAYEVGLKTTLAGGMITLNGAAFWNDIKGLQTNIVIFDEASQVATVALASAGKARTRGFEVSLDARPSRDLSLYAGAQYVDATFRDFPNAPSIMQLDEAPYGVVSSVVDASGFRLPQVPKFRLNAGFSYDIPTESGEWSLGANISYRGGFPWEADGVVRAPDLTLINADLSWKPEFAPGASIGIWAKNLTNEKYYSNVLTQTGPAGVLASPAEGRTWGVELGYTF</sequence>
<feature type="domain" description="TonB-dependent receptor plug" evidence="16">
    <location>
        <begin position="63"/>
        <end position="170"/>
    </location>
</feature>
<feature type="signal peptide" evidence="14">
    <location>
        <begin position="1"/>
        <end position="37"/>
    </location>
</feature>
<reference evidence="17 18" key="1">
    <citation type="submission" date="2014-10" db="EMBL/GenBank/DDBJ databases">
        <title>Genome sequence of Novosphingobium malaysiense MUSC 273(T).</title>
        <authorList>
            <person name="Lee L.-H."/>
        </authorList>
    </citation>
    <scope>NUCLEOTIDE SEQUENCE [LARGE SCALE GENOMIC DNA]</scope>
    <source>
        <strain evidence="17 18">MUSC 273</strain>
    </source>
</reference>
<keyword evidence="2 11" id="KW-0813">Transport</keyword>
<evidence type="ECO:0000313" key="18">
    <source>
        <dbReference type="Proteomes" id="UP000031057"/>
    </source>
</evidence>
<keyword evidence="9 11" id="KW-0472">Membrane</keyword>
<comment type="caution">
    <text evidence="17">The sequence shown here is derived from an EMBL/GenBank/DDBJ whole genome shotgun (WGS) entry which is preliminary data.</text>
</comment>
<dbReference type="OrthoDB" id="7051185at2"/>
<keyword evidence="5 11" id="KW-0812">Transmembrane</keyword>
<dbReference type="PANTHER" id="PTHR32552:SF81">
    <property type="entry name" value="TONB-DEPENDENT OUTER MEMBRANE RECEPTOR"/>
    <property type="match status" value="1"/>
</dbReference>
<dbReference type="InterPro" id="IPR039426">
    <property type="entry name" value="TonB-dep_rcpt-like"/>
</dbReference>
<keyword evidence="4" id="KW-0410">Iron transport</keyword>
<dbReference type="InterPro" id="IPR036942">
    <property type="entry name" value="Beta-barrel_TonB_sf"/>
</dbReference>
<evidence type="ECO:0000256" key="2">
    <source>
        <dbReference type="ARBA" id="ARBA00022448"/>
    </source>
</evidence>
<keyword evidence="3 11" id="KW-1134">Transmembrane beta strand</keyword>